<reference evidence="4" key="1">
    <citation type="submission" date="2019-08" db="EMBL/GenBank/DDBJ databases">
        <authorList>
            <person name="Kucharzyk K."/>
            <person name="Murdoch R.W."/>
            <person name="Higgins S."/>
            <person name="Loffler F."/>
        </authorList>
    </citation>
    <scope>NUCLEOTIDE SEQUENCE</scope>
</reference>
<comment type="caution">
    <text evidence="4">The sequence shown here is derived from an EMBL/GenBank/DDBJ whole genome shotgun (WGS) entry which is preliminary data.</text>
</comment>
<dbReference type="InterPro" id="IPR002901">
    <property type="entry name" value="MGlyc_endo_b_GlcNAc-like_dom"/>
</dbReference>
<dbReference type="SMART" id="SM00047">
    <property type="entry name" value="LYZ2"/>
    <property type="match status" value="1"/>
</dbReference>
<organism evidence="4">
    <name type="scientific">bioreactor metagenome</name>
    <dbReference type="NCBI Taxonomy" id="1076179"/>
    <lineage>
        <taxon>unclassified sequences</taxon>
        <taxon>metagenomes</taxon>
        <taxon>ecological metagenomes</taxon>
    </lineage>
</organism>
<keyword evidence="2" id="KW-1133">Transmembrane helix</keyword>
<dbReference type="PANTHER" id="PTHR33308:SF9">
    <property type="entry name" value="PEPTIDOGLYCAN HYDROLASE FLGJ"/>
    <property type="match status" value="1"/>
</dbReference>
<keyword evidence="1" id="KW-0378">Hydrolase</keyword>
<name>A0A644WYV2_9ZZZZ</name>
<dbReference type="InterPro" id="IPR051056">
    <property type="entry name" value="Glycosyl_Hydrolase_73"/>
</dbReference>
<dbReference type="PANTHER" id="PTHR33308">
    <property type="entry name" value="PEPTIDOGLYCAN HYDROLASE FLGJ"/>
    <property type="match status" value="1"/>
</dbReference>
<dbReference type="AlphaFoldDB" id="A0A644WYV2"/>
<dbReference type="Gene3D" id="1.10.530.10">
    <property type="match status" value="1"/>
</dbReference>
<protein>
    <recommendedName>
        <fullName evidence="3">Mannosyl-glycoprotein endo-beta-N-acetylglucosamidase-like domain-containing protein</fullName>
    </recommendedName>
</protein>
<evidence type="ECO:0000256" key="1">
    <source>
        <dbReference type="ARBA" id="ARBA00022801"/>
    </source>
</evidence>
<proteinExistence type="predicted"/>
<evidence type="ECO:0000313" key="4">
    <source>
        <dbReference type="EMBL" id="MPM09002.1"/>
    </source>
</evidence>
<keyword evidence="2" id="KW-0812">Transmembrane</keyword>
<keyword evidence="2" id="KW-0472">Membrane</keyword>
<dbReference type="Pfam" id="PF01832">
    <property type="entry name" value="Glucosaminidase"/>
    <property type="match status" value="1"/>
</dbReference>
<feature type="transmembrane region" description="Helical" evidence="2">
    <location>
        <begin position="148"/>
        <end position="166"/>
    </location>
</feature>
<evidence type="ECO:0000259" key="3">
    <source>
        <dbReference type="SMART" id="SM00047"/>
    </source>
</evidence>
<dbReference type="EMBL" id="VSSQ01001517">
    <property type="protein sequence ID" value="MPM09002.1"/>
    <property type="molecule type" value="Genomic_DNA"/>
</dbReference>
<sequence>MIQHVRDYVVANMNNAVAVYREFGINPVITLSHGAKESGWGTSSLAKNYYNFFGMMAAGPFSKYWSGKKSTNGTWKAYKTAKDSFMDYGRLISTSYPDVYKFKNDPDKYAWAISQSRYMVDSDNRPKYHSDFLWINKEVSKTIAAEKLSWSGSGILSLLLIGFIITKIF</sequence>
<accession>A0A644WYV2</accession>
<gene>
    <name evidence="4" type="ORF">SDC9_55318</name>
</gene>
<evidence type="ECO:0000256" key="2">
    <source>
        <dbReference type="SAM" id="Phobius"/>
    </source>
</evidence>
<dbReference type="GO" id="GO:0004040">
    <property type="term" value="F:amidase activity"/>
    <property type="evidence" value="ECO:0007669"/>
    <property type="project" value="InterPro"/>
</dbReference>
<feature type="domain" description="Mannosyl-glycoprotein endo-beta-N-acetylglucosamidase-like" evidence="3">
    <location>
        <begin position="3"/>
        <end position="130"/>
    </location>
</feature>